<dbReference type="PANTHER" id="PTHR43214">
    <property type="entry name" value="TWO-COMPONENT RESPONSE REGULATOR"/>
    <property type="match status" value="1"/>
</dbReference>
<dbReference type="PROSITE" id="PS50043">
    <property type="entry name" value="HTH_LUXR_2"/>
    <property type="match status" value="1"/>
</dbReference>
<feature type="modified residue" description="4-aspartylphosphate" evidence="4">
    <location>
        <position position="61"/>
    </location>
</feature>
<evidence type="ECO:0000256" key="2">
    <source>
        <dbReference type="ARBA" id="ARBA00023012"/>
    </source>
</evidence>
<dbReference type="Pfam" id="PF00196">
    <property type="entry name" value="GerE"/>
    <property type="match status" value="1"/>
</dbReference>
<evidence type="ECO:0000256" key="1">
    <source>
        <dbReference type="ARBA" id="ARBA00022553"/>
    </source>
</evidence>
<dbReference type="Gene3D" id="3.40.50.2300">
    <property type="match status" value="1"/>
</dbReference>
<dbReference type="GO" id="GO:0000160">
    <property type="term" value="P:phosphorelay signal transduction system"/>
    <property type="evidence" value="ECO:0007669"/>
    <property type="project" value="InterPro"/>
</dbReference>
<dbReference type="InterPro" id="IPR000792">
    <property type="entry name" value="Tscrpt_reg_LuxR_C"/>
</dbReference>
<dbReference type="SUPFAM" id="SSF52172">
    <property type="entry name" value="CheY-like"/>
    <property type="match status" value="1"/>
</dbReference>
<dbReference type="InterPro" id="IPR039420">
    <property type="entry name" value="WalR-like"/>
</dbReference>
<name>A0A0U5L5Q5_9GAMM</name>
<dbReference type="CDD" id="cd17535">
    <property type="entry name" value="REC_NarL-like"/>
    <property type="match status" value="1"/>
</dbReference>
<dbReference type="KEGG" id="ege:EM595_3016"/>
<evidence type="ECO:0000259" key="6">
    <source>
        <dbReference type="PROSITE" id="PS50110"/>
    </source>
</evidence>
<dbReference type="InterPro" id="IPR016032">
    <property type="entry name" value="Sig_transdc_resp-reg_C-effctor"/>
</dbReference>
<dbReference type="Gene3D" id="1.10.10.10">
    <property type="entry name" value="Winged helix-like DNA-binding domain superfamily/Winged helix DNA-binding domain"/>
    <property type="match status" value="1"/>
</dbReference>
<dbReference type="EMBL" id="LN907827">
    <property type="protein sequence ID" value="CUU25247.1"/>
    <property type="molecule type" value="Genomic_DNA"/>
</dbReference>
<feature type="domain" description="Response regulatory" evidence="6">
    <location>
        <begin position="10"/>
        <end position="128"/>
    </location>
</feature>
<dbReference type="GO" id="GO:0003677">
    <property type="term" value="F:DNA binding"/>
    <property type="evidence" value="ECO:0007669"/>
    <property type="project" value="UniProtKB-KW"/>
</dbReference>
<evidence type="ECO:0000259" key="5">
    <source>
        <dbReference type="PROSITE" id="PS50043"/>
    </source>
</evidence>
<dbReference type="AlphaFoldDB" id="A0A0U5L5Q5"/>
<dbReference type="InterPro" id="IPR001789">
    <property type="entry name" value="Sig_transdc_resp-reg_receiver"/>
</dbReference>
<feature type="domain" description="HTH luxR-type" evidence="5">
    <location>
        <begin position="165"/>
        <end position="230"/>
    </location>
</feature>
<dbReference type="Pfam" id="PF00072">
    <property type="entry name" value="Response_reg"/>
    <property type="match status" value="1"/>
</dbReference>
<evidence type="ECO:0000256" key="4">
    <source>
        <dbReference type="PROSITE-ProRule" id="PRU00169"/>
    </source>
</evidence>
<dbReference type="Proteomes" id="UP000059419">
    <property type="component" value="Chromosome 1"/>
</dbReference>
<dbReference type="InterPro" id="IPR011006">
    <property type="entry name" value="CheY-like_superfamily"/>
</dbReference>
<dbReference type="SUPFAM" id="SSF46894">
    <property type="entry name" value="C-terminal effector domain of the bipartite response regulators"/>
    <property type="match status" value="1"/>
</dbReference>
<proteinExistence type="predicted"/>
<dbReference type="PROSITE" id="PS00622">
    <property type="entry name" value="HTH_LUXR_1"/>
    <property type="match status" value="1"/>
</dbReference>
<dbReference type="PRINTS" id="PR00038">
    <property type="entry name" value="HTHLUXR"/>
</dbReference>
<dbReference type="GO" id="GO:0006355">
    <property type="term" value="P:regulation of DNA-templated transcription"/>
    <property type="evidence" value="ECO:0007669"/>
    <property type="project" value="InterPro"/>
</dbReference>
<evidence type="ECO:0000256" key="3">
    <source>
        <dbReference type="ARBA" id="ARBA00023125"/>
    </source>
</evidence>
<dbReference type="PANTHER" id="PTHR43214:SF17">
    <property type="entry name" value="TRANSCRIPTIONAL REGULATORY PROTEIN RCSB"/>
    <property type="match status" value="1"/>
</dbReference>
<dbReference type="PATRIC" id="fig|1619313.3.peg.3133"/>
<keyword evidence="8" id="KW-1185">Reference proteome</keyword>
<dbReference type="OrthoDB" id="9796655at2"/>
<keyword evidence="1 4" id="KW-0597">Phosphoprotein</keyword>
<protein>
    <submittedName>
        <fullName evidence="7">LuxR family transcriptional regulator</fullName>
    </submittedName>
</protein>
<evidence type="ECO:0000313" key="7">
    <source>
        <dbReference type="EMBL" id="CUU25247.1"/>
    </source>
</evidence>
<dbReference type="CDD" id="cd06170">
    <property type="entry name" value="LuxR_C_like"/>
    <property type="match status" value="1"/>
</dbReference>
<dbReference type="PROSITE" id="PS50110">
    <property type="entry name" value="RESPONSE_REGULATORY"/>
    <property type="match status" value="1"/>
</dbReference>
<evidence type="ECO:0000313" key="8">
    <source>
        <dbReference type="Proteomes" id="UP000059419"/>
    </source>
</evidence>
<reference evidence="8" key="1">
    <citation type="submission" date="2015-11" db="EMBL/GenBank/DDBJ databases">
        <authorList>
            <person name="Blom J."/>
        </authorList>
    </citation>
    <scope>NUCLEOTIDE SEQUENCE [LARGE SCALE GENOMIC DNA]</scope>
</reference>
<dbReference type="STRING" id="1619313.EM595_3016"/>
<dbReference type="InterPro" id="IPR058245">
    <property type="entry name" value="NreC/VraR/RcsB-like_REC"/>
</dbReference>
<dbReference type="InterPro" id="IPR036388">
    <property type="entry name" value="WH-like_DNA-bd_sf"/>
</dbReference>
<accession>A0A0U5L5Q5</accession>
<organism evidence="7 8">
    <name type="scientific">Duffyella gerundensis</name>
    <dbReference type="NCBI Taxonomy" id="1619313"/>
    <lineage>
        <taxon>Bacteria</taxon>
        <taxon>Pseudomonadati</taxon>
        <taxon>Pseudomonadota</taxon>
        <taxon>Gammaproteobacteria</taxon>
        <taxon>Enterobacterales</taxon>
        <taxon>Erwiniaceae</taxon>
        <taxon>Duffyella</taxon>
    </lineage>
</organism>
<dbReference type="RefSeq" id="WP_067433768.1">
    <property type="nucleotide sequence ID" value="NZ_JACSXG010000022.1"/>
</dbReference>
<keyword evidence="2" id="KW-0902">Two-component regulatory system</keyword>
<dbReference type="SMART" id="SM00448">
    <property type="entry name" value="REC"/>
    <property type="match status" value="1"/>
</dbReference>
<sequence length="233" mass="25978">MKRVLNNPLRIALLDDHPMIRTAFDICIKAEPDMELMGAWGSSVELFAELKKEPVDVLVLDFLLGEKELDGLALVKQLRSHYPRLRILISSSLESPAIVKMVLSAGVSGFIGKSHNMADIFQAIRQVANGRIFLSPGLAYEIENLYVVNEDAIHETLGVKTSGMMYEKVKLLSPREVEVVRCYLDGLSVSQIAIKFKRSRKTVSGQKQSALKKLGLRSDSELFKYSNDLMPGV</sequence>
<gene>
    <name evidence="7" type="ORF">EM595_3016</name>
</gene>
<dbReference type="SMART" id="SM00421">
    <property type="entry name" value="HTH_LUXR"/>
    <property type="match status" value="1"/>
</dbReference>
<keyword evidence="3" id="KW-0238">DNA-binding</keyword>